<keyword evidence="4" id="KW-0804">Transcription</keyword>
<evidence type="ECO:0000256" key="4">
    <source>
        <dbReference type="ARBA" id="ARBA00023163"/>
    </source>
</evidence>
<dbReference type="EMBL" id="JBJJXI010000067">
    <property type="protein sequence ID" value="KAL3397051.1"/>
    <property type="molecule type" value="Genomic_DNA"/>
</dbReference>
<evidence type="ECO:0000259" key="7">
    <source>
        <dbReference type="PROSITE" id="PS50217"/>
    </source>
</evidence>
<dbReference type="InterPro" id="IPR004827">
    <property type="entry name" value="bZIP"/>
</dbReference>
<keyword evidence="3" id="KW-0238">DNA-binding</keyword>
<proteinExistence type="inferred from homology"/>
<feature type="compositionally biased region" description="Low complexity" evidence="6">
    <location>
        <begin position="171"/>
        <end position="183"/>
    </location>
</feature>
<evidence type="ECO:0000313" key="9">
    <source>
        <dbReference type="Proteomes" id="UP001627154"/>
    </source>
</evidence>
<dbReference type="InterPro" id="IPR002112">
    <property type="entry name" value="Leuzip_Jun"/>
</dbReference>
<comment type="caution">
    <text evidence="8">The sequence shown here is derived from an EMBL/GenBank/DDBJ whole genome shotgun (WGS) entry which is preliminary data.</text>
</comment>
<reference evidence="8 9" key="1">
    <citation type="journal article" date="2024" name="bioRxiv">
        <title>A reference genome for Trichogramma kaykai: A tiny desert-dwelling parasitoid wasp with competing sex-ratio distorters.</title>
        <authorList>
            <person name="Culotta J."/>
            <person name="Lindsey A.R."/>
        </authorList>
    </citation>
    <scope>NUCLEOTIDE SEQUENCE [LARGE SCALE GENOMIC DNA]</scope>
    <source>
        <strain evidence="8 9">KSX58</strain>
    </source>
</reference>
<dbReference type="PANTHER" id="PTHR11462">
    <property type="entry name" value="JUN TRANSCRIPTION FACTOR-RELATED"/>
    <property type="match status" value="1"/>
</dbReference>
<dbReference type="GO" id="GO:0003677">
    <property type="term" value="F:DNA binding"/>
    <property type="evidence" value="ECO:0007669"/>
    <property type="project" value="UniProtKB-KW"/>
</dbReference>
<feature type="coiled-coil region" evidence="5">
    <location>
        <begin position="252"/>
        <end position="293"/>
    </location>
</feature>
<evidence type="ECO:0000256" key="2">
    <source>
        <dbReference type="ARBA" id="ARBA00023015"/>
    </source>
</evidence>
<keyword evidence="5" id="KW-0175">Coiled coil</keyword>
<dbReference type="PANTHER" id="PTHR11462:SF35">
    <property type="entry name" value="TRANSCRIPTION FACTOR JRA"/>
    <property type="match status" value="1"/>
</dbReference>
<dbReference type="PROSITE" id="PS00036">
    <property type="entry name" value="BZIP_BASIC"/>
    <property type="match status" value="1"/>
</dbReference>
<evidence type="ECO:0000256" key="5">
    <source>
        <dbReference type="SAM" id="Coils"/>
    </source>
</evidence>
<dbReference type="GO" id="GO:0005634">
    <property type="term" value="C:nucleus"/>
    <property type="evidence" value="ECO:0007669"/>
    <property type="project" value="UniProtKB-ARBA"/>
</dbReference>
<dbReference type="Gene3D" id="1.20.5.170">
    <property type="match status" value="1"/>
</dbReference>
<evidence type="ECO:0000256" key="3">
    <source>
        <dbReference type="ARBA" id="ARBA00023125"/>
    </source>
</evidence>
<feature type="domain" description="BZIP" evidence="7">
    <location>
        <begin position="234"/>
        <end position="297"/>
    </location>
</feature>
<dbReference type="PROSITE" id="PS50217">
    <property type="entry name" value="BZIP"/>
    <property type="match status" value="1"/>
</dbReference>
<dbReference type="SUPFAM" id="SSF57959">
    <property type="entry name" value="Leucine zipper domain"/>
    <property type="match status" value="1"/>
</dbReference>
<evidence type="ECO:0000313" key="8">
    <source>
        <dbReference type="EMBL" id="KAL3397051.1"/>
    </source>
</evidence>
<dbReference type="Pfam" id="PF00170">
    <property type="entry name" value="bZIP_1"/>
    <property type="match status" value="1"/>
</dbReference>
<dbReference type="PRINTS" id="PR00043">
    <property type="entry name" value="LEUZIPPRJUN"/>
</dbReference>
<comment type="similarity">
    <text evidence="1">Belongs to the bZIP family. Jun subfamily.</text>
</comment>
<accession>A0ABD2WVQ1</accession>
<dbReference type="InterPro" id="IPR005643">
    <property type="entry name" value="JNK"/>
</dbReference>
<evidence type="ECO:0000256" key="6">
    <source>
        <dbReference type="SAM" id="MobiDB-lite"/>
    </source>
</evidence>
<dbReference type="InterPro" id="IPR050946">
    <property type="entry name" value="AP-1_TF_bZIP"/>
</dbReference>
<dbReference type="InterPro" id="IPR046347">
    <property type="entry name" value="bZIP_sf"/>
</dbReference>
<evidence type="ECO:0000256" key="1">
    <source>
        <dbReference type="ARBA" id="ARBA00006882"/>
    </source>
</evidence>
<name>A0ABD2WVQ1_9HYME</name>
<dbReference type="SMART" id="SM00338">
    <property type="entry name" value="BRLZ"/>
    <property type="match status" value="1"/>
</dbReference>
<keyword evidence="9" id="KW-1185">Reference proteome</keyword>
<gene>
    <name evidence="8" type="ORF">TKK_009085</name>
</gene>
<organism evidence="8 9">
    <name type="scientific">Trichogramma kaykai</name>
    <dbReference type="NCBI Taxonomy" id="54128"/>
    <lineage>
        <taxon>Eukaryota</taxon>
        <taxon>Metazoa</taxon>
        <taxon>Ecdysozoa</taxon>
        <taxon>Arthropoda</taxon>
        <taxon>Hexapoda</taxon>
        <taxon>Insecta</taxon>
        <taxon>Pterygota</taxon>
        <taxon>Neoptera</taxon>
        <taxon>Endopterygota</taxon>
        <taxon>Hymenoptera</taxon>
        <taxon>Apocrita</taxon>
        <taxon>Proctotrupomorpha</taxon>
        <taxon>Chalcidoidea</taxon>
        <taxon>Trichogrammatidae</taxon>
        <taxon>Trichogramma</taxon>
    </lineage>
</organism>
<dbReference type="Pfam" id="PF03957">
    <property type="entry name" value="Jun"/>
    <property type="match status" value="1"/>
</dbReference>
<dbReference type="AlphaFoldDB" id="A0ABD2WVQ1"/>
<feature type="region of interest" description="Disordered" evidence="6">
    <location>
        <begin position="150"/>
        <end position="230"/>
    </location>
</feature>
<dbReference type="CDD" id="cd14696">
    <property type="entry name" value="bZIP_Jun"/>
    <property type="match status" value="1"/>
</dbReference>
<dbReference type="Proteomes" id="UP001627154">
    <property type="component" value="Unassembled WGS sequence"/>
</dbReference>
<keyword evidence="2" id="KW-0805">Transcription regulation</keyword>
<sequence length="324" mass="34789">MVRNLTPMEPTFYEEQPQIYGGRMSNGGGLVGAAMKRSNLTLDLNRHQQHQLHHQSGGKRQKIVPLTPNLLSNITLNSPDMFKIASPEFEKLLLSQGITADNLNALNAGGISVNTPTSQMYGFENKSLVTEEQEHYARGFVDALEALHHSDSSQETGGMHGATYTNLEPPGSVQSSTESSSLLGGNGGGGSGSSGTSGCGNSGLAVSIKDEPQTVPSVNSSPPVSPIDMENQERIKLERKRQRNRVAASKCRKRKLERISKLEERVKVLKGENTELSAALLKLRETVSKLKEQVISHLHSGCHLPTHNGGIGGIGQLGQLGTVV</sequence>
<feature type="compositionally biased region" description="Gly residues" evidence="6">
    <location>
        <begin position="184"/>
        <end position="201"/>
    </location>
</feature>
<protein>
    <recommendedName>
        <fullName evidence="7">BZIP domain-containing protein</fullName>
    </recommendedName>
</protein>